<reference evidence="3" key="1">
    <citation type="submission" date="2018-10" db="EMBL/GenBank/DDBJ databases">
        <authorList>
            <person name="Hariharan J."/>
            <person name="Choudoir M.J."/>
            <person name="Diebold P."/>
            <person name="Panke-Buisse K."/>
            <person name="Campbell A.N."/>
            <person name="Buckley D.H."/>
        </authorList>
    </citation>
    <scope>NUCLEOTIDE SEQUENCE</scope>
    <source>
        <strain evidence="3">Gb1</strain>
    </source>
</reference>
<accession>A0A652KRC5</accession>
<feature type="transmembrane region" description="Helical" evidence="1">
    <location>
        <begin position="86"/>
        <end position="104"/>
    </location>
</feature>
<feature type="chain" id="PRO_5024789003" evidence="2">
    <location>
        <begin position="20"/>
        <end position="114"/>
    </location>
</feature>
<dbReference type="EMBL" id="RDBM01000037">
    <property type="protein sequence ID" value="TXS25548.1"/>
    <property type="molecule type" value="Genomic_DNA"/>
</dbReference>
<sequence>MKHSVVLVILFAVPGLWGAATLGSALTASTDIVCPGENVKEDGEEHPGPMRPGDTGCAVLDGSVSVGTRTYEQQRRVQSLERREDAMTGALLLAYGTAGGLLVWRARRPESDRD</sequence>
<organism evidence="3">
    <name type="scientific">Streptomyces sp. gb1(2016)</name>
    <dbReference type="NCBI Taxonomy" id="1828321"/>
    <lineage>
        <taxon>Bacteria</taxon>
        <taxon>Bacillati</taxon>
        <taxon>Actinomycetota</taxon>
        <taxon>Actinomycetes</taxon>
        <taxon>Kitasatosporales</taxon>
        <taxon>Streptomycetaceae</taxon>
        <taxon>Streptomyces</taxon>
    </lineage>
</organism>
<feature type="signal peptide" evidence="2">
    <location>
        <begin position="1"/>
        <end position="19"/>
    </location>
</feature>
<dbReference type="AlphaFoldDB" id="A0A652KRC5"/>
<keyword evidence="1" id="KW-0812">Transmembrane</keyword>
<evidence type="ECO:0000313" key="3">
    <source>
        <dbReference type="EMBL" id="TXS25548.1"/>
    </source>
</evidence>
<evidence type="ECO:0000256" key="1">
    <source>
        <dbReference type="SAM" id="Phobius"/>
    </source>
</evidence>
<name>A0A652KRC5_9ACTN</name>
<gene>
    <name evidence="3" type="ORF">EAO74_35390</name>
</gene>
<keyword evidence="1" id="KW-1133">Transmembrane helix</keyword>
<dbReference type="RefSeq" id="WP_147985741.1">
    <property type="nucleotide sequence ID" value="NZ_RDBM01000037.1"/>
</dbReference>
<keyword evidence="2" id="KW-0732">Signal</keyword>
<evidence type="ECO:0000256" key="2">
    <source>
        <dbReference type="SAM" id="SignalP"/>
    </source>
</evidence>
<keyword evidence="1" id="KW-0472">Membrane</keyword>
<proteinExistence type="predicted"/>
<protein>
    <submittedName>
        <fullName evidence="3">Uncharacterized protein</fullName>
    </submittedName>
</protein>
<comment type="caution">
    <text evidence="3">The sequence shown here is derived from an EMBL/GenBank/DDBJ whole genome shotgun (WGS) entry which is preliminary data.</text>
</comment>